<evidence type="ECO:0000313" key="3">
    <source>
        <dbReference type="Proteomes" id="UP000886595"/>
    </source>
</evidence>
<comment type="caution">
    <text evidence="2">The sequence shown here is derived from an EMBL/GenBank/DDBJ whole genome shotgun (WGS) entry which is preliminary data.</text>
</comment>
<dbReference type="AlphaFoldDB" id="A0A8X7WIR8"/>
<evidence type="ECO:0000256" key="1">
    <source>
        <dbReference type="SAM" id="MobiDB-lite"/>
    </source>
</evidence>
<sequence length="179" mass="19950">MCTWTRFIENPSPRQSKPEQLLNIIIKGSTKRSFNSTKKNSKKQRGSTSEGSTRTVLKDITNTAHLPKTNSRIPSSTFNESTKDIYEDEDMVGTDLFGGIIDGDEVQVFDCSSQEDTDTENDETDVDDPMDSELDPVINIEPLSAHMGQRPGVFLSSAEVTMNKFSPRDDCCAMKIVVF</sequence>
<evidence type="ECO:0000313" key="2">
    <source>
        <dbReference type="EMBL" id="KAG2330484.1"/>
    </source>
</evidence>
<dbReference type="Proteomes" id="UP000886595">
    <property type="component" value="Unassembled WGS sequence"/>
</dbReference>
<dbReference type="OrthoDB" id="10507724at2759"/>
<accession>A0A8X7WIR8</accession>
<keyword evidence="3" id="KW-1185">Reference proteome</keyword>
<proteinExistence type="predicted"/>
<gene>
    <name evidence="2" type="ORF">Bca52824_001664</name>
</gene>
<dbReference type="EMBL" id="JAAMPC010000001">
    <property type="protein sequence ID" value="KAG2330484.1"/>
    <property type="molecule type" value="Genomic_DNA"/>
</dbReference>
<reference evidence="2 3" key="1">
    <citation type="submission" date="2020-02" db="EMBL/GenBank/DDBJ databases">
        <authorList>
            <person name="Ma Q."/>
            <person name="Huang Y."/>
            <person name="Song X."/>
            <person name="Pei D."/>
        </authorList>
    </citation>
    <scope>NUCLEOTIDE SEQUENCE [LARGE SCALE GENOMIC DNA]</scope>
    <source>
        <strain evidence="2">Sxm20200214</strain>
        <tissue evidence="2">Leaf</tissue>
    </source>
</reference>
<name>A0A8X7WIR8_BRACI</name>
<organism evidence="2 3">
    <name type="scientific">Brassica carinata</name>
    <name type="common">Ethiopian mustard</name>
    <name type="synonym">Abyssinian cabbage</name>
    <dbReference type="NCBI Taxonomy" id="52824"/>
    <lineage>
        <taxon>Eukaryota</taxon>
        <taxon>Viridiplantae</taxon>
        <taxon>Streptophyta</taxon>
        <taxon>Embryophyta</taxon>
        <taxon>Tracheophyta</taxon>
        <taxon>Spermatophyta</taxon>
        <taxon>Magnoliopsida</taxon>
        <taxon>eudicotyledons</taxon>
        <taxon>Gunneridae</taxon>
        <taxon>Pentapetalae</taxon>
        <taxon>rosids</taxon>
        <taxon>malvids</taxon>
        <taxon>Brassicales</taxon>
        <taxon>Brassicaceae</taxon>
        <taxon>Brassiceae</taxon>
        <taxon>Brassica</taxon>
    </lineage>
</organism>
<protein>
    <submittedName>
        <fullName evidence="2">Uncharacterized protein</fullName>
    </submittedName>
</protein>
<feature type="region of interest" description="Disordered" evidence="1">
    <location>
        <begin position="30"/>
        <end position="54"/>
    </location>
</feature>